<evidence type="ECO:0000313" key="3">
    <source>
        <dbReference type="Proteomes" id="UP000054558"/>
    </source>
</evidence>
<evidence type="ECO:0000313" key="2">
    <source>
        <dbReference type="EMBL" id="GAQ83064.1"/>
    </source>
</evidence>
<keyword evidence="3" id="KW-1185">Reference proteome</keyword>
<dbReference type="Proteomes" id="UP000054558">
    <property type="component" value="Unassembled WGS sequence"/>
</dbReference>
<protein>
    <submittedName>
        <fullName evidence="2">Uncharacterized protein</fullName>
    </submittedName>
</protein>
<gene>
    <name evidence="2" type="ORF">KFL_001340180</name>
</gene>
<dbReference type="AlphaFoldDB" id="A0A1Y1HWN7"/>
<reference evidence="2 3" key="1">
    <citation type="journal article" date="2014" name="Nat. Commun.">
        <title>Klebsormidium flaccidum genome reveals primary factors for plant terrestrial adaptation.</title>
        <authorList>
            <person name="Hori K."/>
            <person name="Maruyama F."/>
            <person name="Fujisawa T."/>
            <person name="Togashi T."/>
            <person name="Yamamoto N."/>
            <person name="Seo M."/>
            <person name="Sato S."/>
            <person name="Yamada T."/>
            <person name="Mori H."/>
            <person name="Tajima N."/>
            <person name="Moriyama T."/>
            <person name="Ikeuchi M."/>
            <person name="Watanabe M."/>
            <person name="Wada H."/>
            <person name="Kobayashi K."/>
            <person name="Saito M."/>
            <person name="Masuda T."/>
            <person name="Sasaki-Sekimoto Y."/>
            <person name="Mashiguchi K."/>
            <person name="Awai K."/>
            <person name="Shimojima M."/>
            <person name="Masuda S."/>
            <person name="Iwai M."/>
            <person name="Nobusawa T."/>
            <person name="Narise T."/>
            <person name="Kondo S."/>
            <person name="Saito H."/>
            <person name="Sato R."/>
            <person name="Murakawa M."/>
            <person name="Ihara Y."/>
            <person name="Oshima-Yamada Y."/>
            <person name="Ohtaka K."/>
            <person name="Satoh M."/>
            <person name="Sonobe K."/>
            <person name="Ishii M."/>
            <person name="Ohtani R."/>
            <person name="Kanamori-Sato M."/>
            <person name="Honoki R."/>
            <person name="Miyazaki D."/>
            <person name="Mochizuki H."/>
            <person name="Umetsu J."/>
            <person name="Higashi K."/>
            <person name="Shibata D."/>
            <person name="Kamiya Y."/>
            <person name="Sato N."/>
            <person name="Nakamura Y."/>
            <person name="Tabata S."/>
            <person name="Ida S."/>
            <person name="Kurokawa K."/>
            <person name="Ohta H."/>
        </authorList>
    </citation>
    <scope>NUCLEOTIDE SEQUENCE [LARGE SCALE GENOMIC DNA]</scope>
    <source>
        <strain evidence="2 3">NIES-2285</strain>
    </source>
</reference>
<feature type="region of interest" description="Disordered" evidence="1">
    <location>
        <begin position="443"/>
        <end position="483"/>
    </location>
</feature>
<sequence>MRGAAFGRTTEEGVVQEQGRSALAALHNVGERFAEAAQRDRVLSAAGGETVQWQKAVLSQLRGVETGERGRKRKRTEEVEGESGKWAVEGATTGKAGLSLEQGESDECPKAGCDAALATPERKESATGKRKRSEPLLGEGNVRETVAWLESCLEAEVVRWNSEVLHREAAEADAAGANARLRKRKRRAETGEALAKANANRLARELDTVVASIAGNRDTPVGLKKEVTRMRLLLFERTRAAHKAVVRADEADVRAEKGEARAEEARGKAEEARRSPQEAAWRADDADVRAADMERIVAEEVARRLRAESGEAVARREADDLAERLGRMPCPEQLEADAAVAKIRAGVLETELAELRGSLVEKVEEVASVREEEASARRRKAEARVAVLEFVRAEEVTLREKAESAAARAEARADELAKEMEERTVPTERINRLHDLSSENVISGQSDREGVTRVSTSEPHDQMGGGSPIKQRPQYKPMLSDPENQCSQCKKKWSSRWSGTRAASLPYLAGRLPLLGLLKALLRGMLEVHLGPQNKEKSLISRCGPPWLGRSGRFEVYLDQSPVDSIHGCEAKFSRPTTGLLEGRGTQTVVFTVKQAKHDTAQGAQSKRGRVR</sequence>
<feature type="region of interest" description="Disordered" evidence="1">
    <location>
        <begin position="257"/>
        <end position="285"/>
    </location>
</feature>
<organism evidence="2 3">
    <name type="scientific">Klebsormidium nitens</name>
    <name type="common">Green alga</name>
    <name type="synonym">Ulothrix nitens</name>
    <dbReference type="NCBI Taxonomy" id="105231"/>
    <lineage>
        <taxon>Eukaryota</taxon>
        <taxon>Viridiplantae</taxon>
        <taxon>Streptophyta</taxon>
        <taxon>Klebsormidiophyceae</taxon>
        <taxon>Klebsormidiales</taxon>
        <taxon>Klebsormidiaceae</taxon>
        <taxon>Klebsormidium</taxon>
    </lineage>
</organism>
<name>A0A1Y1HWN7_KLENI</name>
<evidence type="ECO:0000256" key="1">
    <source>
        <dbReference type="SAM" id="MobiDB-lite"/>
    </source>
</evidence>
<proteinExistence type="predicted"/>
<feature type="region of interest" description="Disordered" evidence="1">
    <location>
        <begin position="65"/>
        <end position="84"/>
    </location>
</feature>
<dbReference type="EMBL" id="DF237083">
    <property type="protein sequence ID" value="GAQ83064.1"/>
    <property type="molecule type" value="Genomic_DNA"/>
</dbReference>
<accession>A0A1Y1HWN7</accession>